<feature type="region of interest" description="Disordered" evidence="1">
    <location>
        <begin position="1"/>
        <end position="153"/>
    </location>
</feature>
<sequence length="265" mass="29095">MHTLLQTPSKPPSSPRGPHSLDAPSSSHLRKRKPQDPDSPLLFPHQRDPRRPRTSHSPSPPPGLSASWPWPAAPASASHPSTPFTTSVVDMQSGEELIPLGEVSGRPGSKRAFVDEKDEEDVDGTAMDEDLSPQRPRRKRARRVPEFVADPTAPTQSLALVPFRGPGSKHLRALPEAIRSRSSPLFWTPLGTRDEVVRHAEGQIVLYRGGKWVPPAADSDEDREFGVLEGRMVELGVDDDEAVPLKGGVLEQNEEDEDFDSMDVD</sequence>
<name>A0A4P9W0Y4_9FUNG</name>
<feature type="compositionally biased region" description="Acidic residues" evidence="1">
    <location>
        <begin position="116"/>
        <end position="131"/>
    </location>
</feature>
<dbReference type="Proteomes" id="UP000269721">
    <property type="component" value="Unassembled WGS sequence"/>
</dbReference>
<protein>
    <submittedName>
        <fullName evidence="2">Uncharacterized protein</fullName>
    </submittedName>
</protein>
<feature type="compositionally biased region" description="Low complexity" evidence="1">
    <location>
        <begin position="64"/>
        <end position="87"/>
    </location>
</feature>
<evidence type="ECO:0000313" key="2">
    <source>
        <dbReference type="EMBL" id="RKO84995.1"/>
    </source>
</evidence>
<accession>A0A4P9W0Y4</accession>
<dbReference type="AlphaFoldDB" id="A0A4P9W0Y4"/>
<gene>
    <name evidence="2" type="ORF">BDK51DRAFT_27712</name>
</gene>
<evidence type="ECO:0000313" key="3">
    <source>
        <dbReference type="Proteomes" id="UP000269721"/>
    </source>
</evidence>
<keyword evidence="3" id="KW-1185">Reference proteome</keyword>
<evidence type="ECO:0000256" key="1">
    <source>
        <dbReference type="SAM" id="MobiDB-lite"/>
    </source>
</evidence>
<reference evidence="3" key="1">
    <citation type="journal article" date="2018" name="Nat. Microbiol.">
        <title>Leveraging single-cell genomics to expand the fungal tree of life.</title>
        <authorList>
            <person name="Ahrendt S.R."/>
            <person name="Quandt C.A."/>
            <person name="Ciobanu D."/>
            <person name="Clum A."/>
            <person name="Salamov A."/>
            <person name="Andreopoulos B."/>
            <person name="Cheng J.F."/>
            <person name="Woyke T."/>
            <person name="Pelin A."/>
            <person name="Henrissat B."/>
            <person name="Reynolds N.K."/>
            <person name="Benny G.L."/>
            <person name="Smith M.E."/>
            <person name="James T.Y."/>
            <person name="Grigoriev I.V."/>
        </authorList>
    </citation>
    <scope>NUCLEOTIDE SEQUENCE [LARGE SCALE GENOMIC DNA]</scope>
</reference>
<organism evidence="2 3">
    <name type="scientific">Blyttiomyces helicus</name>
    <dbReference type="NCBI Taxonomy" id="388810"/>
    <lineage>
        <taxon>Eukaryota</taxon>
        <taxon>Fungi</taxon>
        <taxon>Fungi incertae sedis</taxon>
        <taxon>Chytridiomycota</taxon>
        <taxon>Chytridiomycota incertae sedis</taxon>
        <taxon>Chytridiomycetes</taxon>
        <taxon>Chytridiomycetes incertae sedis</taxon>
        <taxon>Blyttiomyces</taxon>
    </lineage>
</organism>
<proteinExistence type="predicted"/>
<dbReference type="EMBL" id="KZ999520">
    <property type="protein sequence ID" value="RKO84995.1"/>
    <property type="molecule type" value="Genomic_DNA"/>
</dbReference>